<dbReference type="HOGENOM" id="CLU_051796_0_0_10"/>
<dbReference type="STRING" id="927665.HMPREF1535_05055"/>
<name>A0A0F5IIK7_9BACT</name>
<sequence>MRRKLYFTSLFILLAINLYAQYVPDVLGDGYLRRTFQMPDDYEGKVVCTLVKKPQLPDVKQAVLYIHGYNDYFFQKQLGDSVNAHGYNFYAMDLRKYGRSILPNQNPFFCKSLTEYFADIDTALATIRSEGNDRILLMAHSTGGLITPLYLDSKKDNLPVDGLILNSPFLDWNFGWFMEKIAIPAVAFIGRFLPNLTVQGYGIASYAHSLLKQFKGEWEYDTNWKMINGHPKKAGWIKAIQEGQRKVRKGLHLDCPVLVMSSDKSYPETKEWHNEYLSSDIVLDVHDIQKYAPKLGEYVTRDTIPNGIHDLILSEKESRDHTYRTVFDWMNRKGF</sequence>
<evidence type="ECO:0000313" key="2">
    <source>
        <dbReference type="EMBL" id="KKB45160.1"/>
    </source>
</evidence>
<evidence type="ECO:0000259" key="1">
    <source>
        <dbReference type="Pfam" id="PF12146"/>
    </source>
</evidence>
<comment type="caution">
    <text evidence="2">The sequence shown here is derived from an EMBL/GenBank/DDBJ whole genome shotgun (WGS) entry which is preliminary data.</text>
</comment>
<protein>
    <recommendedName>
        <fullName evidence="1">Serine aminopeptidase S33 domain-containing protein</fullName>
    </recommendedName>
</protein>
<gene>
    <name evidence="2" type="ORF">HMPREF1535_05055</name>
</gene>
<accession>A0A0F5IIK7</accession>
<dbReference type="SUPFAM" id="SSF53474">
    <property type="entry name" value="alpha/beta-Hydrolases"/>
    <property type="match status" value="1"/>
</dbReference>
<evidence type="ECO:0000313" key="3">
    <source>
        <dbReference type="Proteomes" id="UP000033047"/>
    </source>
</evidence>
<proteinExistence type="predicted"/>
<dbReference type="InterPro" id="IPR022742">
    <property type="entry name" value="Hydrolase_4"/>
</dbReference>
<dbReference type="RefSeq" id="WP_046147931.1">
    <property type="nucleotide sequence ID" value="NZ_KQ033915.1"/>
</dbReference>
<dbReference type="PANTHER" id="PTHR11614">
    <property type="entry name" value="PHOSPHOLIPASE-RELATED"/>
    <property type="match status" value="1"/>
</dbReference>
<dbReference type="EMBL" id="AQHV01000030">
    <property type="protein sequence ID" value="KKB45160.1"/>
    <property type="molecule type" value="Genomic_DNA"/>
</dbReference>
<reference evidence="2 3" key="1">
    <citation type="submission" date="2013-04" db="EMBL/GenBank/DDBJ databases">
        <title>The Genome Sequence of Parabacteroides goldsteinii DSM 19448.</title>
        <authorList>
            <consortium name="The Broad Institute Genomics Platform"/>
            <person name="Earl A."/>
            <person name="Ward D."/>
            <person name="Feldgarden M."/>
            <person name="Gevers D."/>
            <person name="Martens E."/>
            <person name="Sakamoto M."/>
            <person name="Benno Y."/>
            <person name="Song Y."/>
            <person name="Liu C."/>
            <person name="Lee J."/>
            <person name="Bolanos M."/>
            <person name="Vaisanen M.L."/>
            <person name="Finegold S.M."/>
            <person name="Walker B."/>
            <person name="Young S."/>
            <person name="Zeng Q."/>
            <person name="Gargeya S."/>
            <person name="Fitzgerald M."/>
            <person name="Haas B."/>
            <person name="Abouelleil A."/>
            <person name="Allen A.W."/>
            <person name="Alvarado L."/>
            <person name="Arachchi H.M."/>
            <person name="Berlin A.M."/>
            <person name="Chapman S.B."/>
            <person name="Gainer-Dewar J."/>
            <person name="Goldberg J."/>
            <person name="Griggs A."/>
            <person name="Gujja S."/>
            <person name="Hansen M."/>
            <person name="Howarth C."/>
            <person name="Imamovic A."/>
            <person name="Ireland A."/>
            <person name="Larimer J."/>
            <person name="McCowan C."/>
            <person name="Murphy C."/>
            <person name="Pearson M."/>
            <person name="Poon T.W."/>
            <person name="Priest M."/>
            <person name="Roberts A."/>
            <person name="Saif S."/>
            <person name="Shea T."/>
            <person name="Sisk P."/>
            <person name="Sykes S."/>
            <person name="Wortman J."/>
            <person name="Nusbaum C."/>
            <person name="Birren B."/>
        </authorList>
    </citation>
    <scope>NUCLEOTIDE SEQUENCE [LARGE SCALE GENOMIC DNA]</scope>
    <source>
        <strain evidence="2 3">DSM 19448</strain>
    </source>
</reference>
<feature type="domain" description="Serine aminopeptidase S33" evidence="1">
    <location>
        <begin position="58"/>
        <end position="263"/>
    </location>
</feature>
<dbReference type="InterPro" id="IPR051044">
    <property type="entry name" value="MAG_DAG_Lipase"/>
</dbReference>
<dbReference type="InterPro" id="IPR029058">
    <property type="entry name" value="AB_hydrolase_fold"/>
</dbReference>
<dbReference type="PATRIC" id="fig|927665.4.peg.5176"/>
<dbReference type="Gene3D" id="3.40.50.1820">
    <property type="entry name" value="alpha/beta hydrolase"/>
    <property type="match status" value="1"/>
</dbReference>
<dbReference type="AlphaFoldDB" id="A0A0F5IIK7"/>
<dbReference type="Proteomes" id="UP000033047">
    <property type="component" value="Unassembled WGS sequence"/>
</dbReference>
<organism evidence="2 3">
    <name type="scientific">Parabacteroides goldsteinii DSM 19448 = WAL 12034</name>
    <dbReference type="NCBI Taxonomy" id="927665"/>
    <lineage>
        <taxon>Bacteria</taxon>
        <taxon>Pseudomonadati</taxon>
        <taxon>Bacteroidota</taxon>
        <taxon>Bacteroidia</taxon>
        <taxon>Bacteroidales</taxon>
        <taxon>Tannerellaceae</taxon>
        <taxon>Parabacteroides</taxon>
    </lineage>
</organism>
<dbReference type="Pfam" id="PF12146">
    <property type="entry name" value="Hydrolase_4"/>
    <property type="match status" value="1"/>
</dbReference>